<dbReference type="EMBL" id="JH000136">
    <property type="protein sequence ID" value="EGV92400.1"/>
    <property type="molecule type" value="Genomic_DNA"/>
</dbReference>
<dbReference type="Gene3D" id="2.40.160.10">
    <property type="entry name" value="Porin"/>
    <property type="match status" value="1"/>
</dbReference>
<gene>
    <name evidence="4" type="ORF">I79_005001</name>
</gene>
<accession>G3H408</accession>
<name>G3H408_CRIGR</name>
<dbReference type="Proteomes" id="UP000001075">
    <property type="component" value="Unassembled WGS sequence"/>
</dbReference>
<dbReference type="InterPro" id="IPR023614">
    <property type="entry name" value="Porin_dom_sf"/>
</dbReference>
<protein>
    <submittedName>
        <fullName evidence="4">Voltage-dependent anion-selective channel protein 1</fullName>
    </submittedName>
</protein>
<organism evidence="4 5">
    <name type="scientific">Cricetulus griseus</name>
    <name type="common">Chinese hamster</name>
    <name type="synonym">Cricetulus barabensis griseus</name>
    <dbReference type="NCBI Taxonomy" id="10029"/>
    <lineage>
        <taxon>Eukaryota</taxon>
        <taxon>Metazoa</taxon>
        <taxon>Chordata</taxon>
        <taxon>Craniata</taxon>
        <taxon>Vertebrata</taxon>
        <taxon>Euteleostomi</taxon>
        <taxon>Mammalia</taxon>
        <taxon>Eutheria</taxon>
        <taxon>Euarchontoglires</taxon>
        <taxon>Glires</taxon>
        <taxon>Rodentia</taxon>
        <taxon>Myomorpha</taxon>
        <taxon>Muroidea</taxon>
        <taxon>Cricetidae</taxon>
        <taxon>Cricetinae</taxon>
        <taxon>Cricetulus</taxon>
    </lineage>
</organism>
<dbReference type="InParanoid" id="G3H408"/>
<comment type="subcellular location">
    <subcellularLocation>
        <location evidence="1">Mitochondrion outer membrane</location>
    </subcellularLocation>
</comment>
<evidence type="ECO:0000256" key="1">
    <source>
        <dbReference type="ARBA" id="ARBA00004294"/>
    </source>
</evidence>
<keyword evidence="2" id="KW-0812">Transmembrane</keyword>
<dbReference type="AlphaFoldDB" id="G3H408"/>
<keyword evidence="3" id="KW-0496">Mitochondrion</keyword>
<keyword evidence="3" id="KW-1000">Mitochondrion outer membrane</keyword>
<dbReference type="STRING" id="10029.G3H408"/>
<proteinExistence type="predicted"/>
<dbReference type="GO" id="GO:0005741">
    <property type="term" value="C:mitochondrial outer membrane"/>
    <property type="evidence" value="ECO:0007669"/>
    <property type="project" value="UniProtKB-SubCell"/>
</dbReference>
<evidence type="ECO:0000313" key="4">
    <source>
        <dbReference type="EMBL" id="EGV92400.1"/>
    </source>
</evidence>
<keyword evidence="2" id="KW-1134">Transmembrane beta strand</keyword>
<evidence type="ECO:0000313" key="5">
    <source>
        <dbReference type="Proteomes" id="UP000001075"/>
    </source>
</evidence>
<evidence type="ECO:0000256" key="3">
    <source>
        <dbReference type="ARBA" id="ARBA00022787"/>
    </source>
</evidence>
<reference evidence="5" key="1">
    <citation type="journal article" date="2011" name="Nat. Biotechnol.">
        <title>The genomic sequence of the Chinese hamster ovary (CHO)-K1 cell line.</title>
        <authorList>
            <person name="Xu X."/>
            <person name="Nagarajan H."/>
            <person name="Lewis N.E."/>
            <person name="Pan S."/>
            <person name="Cai Z."/>
            <person name="Liu X."/>
            <person name="Chen W."/>
            <person name="Xie M."/>
            <person name="Wang W."/>
            <person name="Hammond S."/>
            <person name="Andersen M.R."/>
            <person name="Neff N."/>
            <person name="Passarelli B."/>
            <person name="Koh W."/>
            <person name="Fan H.C."/>
            <person name="Wang J."/>
            <person name="Gui Y."/>
            <person name="Lee K.H."/>
            <person name="Betenbaugh M.J."/>
            <person name="Quake S.R."/>
            <person name="Famili I."/>
            <person name="Palsson B.O."/>
            <person name="Wang J."/>
        </authorList>
    </citation>
    <scope>NUCLEOTIDE SEQUENCE [LARGE SCALE GENOMIC DNA]</scope>
    <source>
        <strain evidence="5">CHO K1 cell line</strain>
    </source>
</reference>
<sequence length="71" mass="7793">MLVCRLKLTIDSSFSPNNGVGVAAKIKTGHKKDHIKLGCDVDFDIPGPSVWALGYEGWLAGYQMHFETLKS</sequence>
<evidence type="ECO:0000256" key="2">
    <source>
        <dbReference type="ARBA" id="ARBA00022452"/>
    </source>
</evidence>
<keyword evidence="2" id="KW-0472">Membrane</keyword>